<feature type="region of interest" description="Disordered" evidence="1">
    <location>
        <begin position="178"/>
        <end position="214"/>
    </location>
</feature>
<name>A0A7J0F226_9ERIC</name>
<organism evidence="2 3">
    <name type="scientific">Actinidia rufa</name>
    <dbReference type="NCBI Taxonomy" id="165716"/>
    <lineage>
        <taxon>Eukaryota</taxon>
        <taxon>Viridiplantae</taxon>
        <taxon>Streptophyta</taxon>
        <taxon>Embryophyta</taxon>
        <taxon>Tracheophyta</taxon>
        <taxon>Spermatophyta</taxon>
        <taxon>Magnoliopsida</taxon>
        <taxon>eudicotyledons</taxon>
        <taxon>Gunneridae</taxon>
        <taxon>Pentapetalae</taxon>
        <taxon>asterids</taxon>
        <taxon>Ericales</taxon>
        <taxon>Actinidiaceae</taxon>
        <taxon>Actinidia</taxon>
    </lineage>
</organism>
<comment type="caution">
    <text evidence="2">The sequence shown here is derived from an EMBL/GenBank/DDBJ whole genome shotgun (WGS) entry which is preliminary data.</text>
</comment>
<keyword evidence="3" id="KW-1185">Reference proteome</keyword>
<gene>
    <name evidence="2" type="ORF">Acr_08g0011440</name>
</gene>
<dbReference type="Proteomes" id="UP000585474">
    <property type="component" value="Unassembled WGS sequence"/>
</dbReference>
<reference evidence="2 3" key="1">
    <citation type="submission" date="2019-07" db="EMBL/GenBank/DDBJ databases">
        <title>De Novo Assembly of kiwifruit Actinidia rufa.</title>
        <authorList>
            <person name="Sugita-Konishi S."/>
            <person name="Sato K."/>
            <person name="Mori E."/>
            <person name="Abe Y."/>
            <person name="Kisaki G."/>
            <person name="Hamano K."/>
            <person name="Suezawa K."/>
            <person name="Otani M."/>
            <person name="Fukuda T."/>
            <person name="Manabe T."/>
            <person name="Gomi K."/>
            <person name="Tabuchi M."/>
            <person name="Akimitsu K."/>
            <person name="Kataoka I."/>
        </authorList>
    </citation>
    <scope>NUCLEOTIDE SEQUENCE [LARGE SCALE GENOMIC DNA]</scope>
    <source>
        <strain evidence="3">cv. Fuchu</strain>
    </source>
</reference>
<dbReference type="AlphaFoldDB" id="A0A7J0F226"/>
<evidence type="ECO:0000256" key="1">
    <source>
        <dbReference type="SAM" id="MobiDB-lite"/>
    </source>
</evidence>
<dbReference type="EMBL" id="BJWL01000008">
    <property type="protein sequence ID" value="GFY92748.1"/>
    <property type="molecule type" value="Genomic_DNA"/>
</dbReference>
<feature type="region of interest" description="Disordered" evidence="1">
    <location>
        <begin position="39"/>
        <end position="95"/>
    </location>
</feature>
<proteinExistence type="predicted"/>
<feature type="compositionally biased region" description="Basic residues" evidence="1">
    <location>
        <begin position="81"/>
        <end position="95"/>
    </location>
</feature>
<evidence type="ECO:0000313" key="2">
    <source>
        <dbReference type="EMBL" id="GFY92748.1"/>
    </source>
</evidence>
<accession>A0A7J0F226</accession>
<evidence type="ECO:0000313" key="3">
    <source>
        <dbReference type="Proteomes" id="UP000585474"/>
    </source>
</evidence>
<sequence length="214" mass="24148">MANTSQAPNLEGIIHREMHGIVEQIRIMNEINAHLVQHLATNNPPPPPTPNLTVAELSHHSHRLGNQDSQSHHSVGQAHTARSRHRSTSLHSKRARSHVMSKYGSSSQTQDTAVTVDALIRQTKTPFTERVMKVGVSSSKANKYIALDELAKAKCRRRGKGNHKKKELYTRRLDYRAEAKSKMSGRDARERINERRPRTPPRRPDLVLPPLNAL</sequence>
<feature type="compositionally biased region" description="Basic and acidic residues" evidence="1">
    <location>
        <begin position="178"/>
        <end position="205"/>
    </location>
</feature>
<protein>
    <submittedName>
        <fullName evidence="2">Uncharacterized protein</fullName>
    </submittedName>
</protein>
<feature type="compositionally biased region" description="Polar residues" evidence="1">
    <location>
        <begin position="64"/>
        <end position="74"/>
    </location>
</feature>